<dbReference type="OrthoDB" id="6399380at2"/>
<protein>
    <recommendedName>
        <fullName evidence="3">Lipoprotein</fullName>
    </recommendedName>
</protein>
<reference evidence="1 2" key="1">
    <citation type="submission" date="2013-09" db="EMBL/GenBank/DDBJ databases">
        <title>Genome sequencing of Arenimonas oryziterrae.</title>
        <authorList>
            <person name="Chen F."/>
            <person name="Wang G."/>
        </authorList>
    </citation>
    <scope>NUCLEOTIDE SEQUENCE [LARGE SCALE GENOMIC DNA]</scope>
    <source>
        <strain evidence="1 2">YC6267</strain>
    </source>
</reference>
<keyword evidence="2" id="KW-1185">Reference proteome</keyword>
<dbReference type="PROSITE" id="PS51257">
    <property type="entry name" value="PROKAR_LIPOPROTEIN"/>
    <property type="match status" value="1"/>
</dbReference>
<dbReference type="EMBL" id="AVCI01000045">
    <property type="protein sequence ID" value="KFN41344.1"/>
    <property type="molecule type" value="Genomic_DNA"/>
</dbReference>
<dbReference type="eggNOG" id="ENOG5032IYY">
    <property type="taxonomic scope" value="Bacteria"/>
</dbReference>
<sequence length="158" mass="17152">MATPFRIAIVTSCLAMTGCATLDRDNAPDAICREIASFARAAADKSVHSVELVTDWPTWSKTCTHDNYGPGMTLCDWLLKHSSTEFMYANINDALACLGPGNPSDLVPRLIPNYASGSYSSFEAKHLGLDYEVQVEFSTGVTGKPESLKISAERQESL</sequence>
<proteinExistence type="predicted"/>
<evidence type="ECO:0000313" key="1">
    <source>
        <dbReference type="EMBL" id="KFN41344.1"/>
    </source>
</evidence>
<evidence type="ECO:0008006" key="3">
    <source>
        <dbReference type="Google" id="ProtNLM"/>
    </source>
</evidence>
<accession>A0A091AQQ1</accession>
<organism evidence="1 2">
    <name type="scientific">Arenimonas oryziterrae DSM 21050 = YC6267</name>
    <dbReference type="NCBI Taxonomy" id="1121015"/>
    <lineage>
        <taxon>Bacteria</taxon>
        <taxon>Pseudomonadati</taxon>
        <taxon>Pseudomonadota</taxon>
        <taxon>Gammaproteobacteria</taxon>
        <taxon>Lysobacterales</taxon>
        <taxon>Lysobacteraceae</taxon>
        <taxon>Arenimonas</taxon>
    </lineage>
</organism>
<evidence type="ECO:0000313" key="2">
    <source>
        <dbReference type="Proteomes" id="UP000029385"/>
    </source>
</evidence>
<dbReference type="RefSeq" id="WP_022968043.1">
    <property type="nucleotide sequence ID" value="NZ_ATVD01000001.1"/>
</dbReference>
<dbReference type="AlphaFoldDB" id="A0A091AQQ1"/>
<gene>
    <name evidence="1" type="ORF">N789_05575</name>
</gene>
<comment type="caution">
    <text evidence="1">The sequence shown here is derived from an EMBL/GenBank/DDBJ whole genome shotgun (WGS) entry which is preliminary data.</text>
</comment>
<dbReference type="Proteomes" id="UP000029385">
    <property type="component" value="Unassembled WGS sequence"/>
</dbReference>
<name>A0A091AQQ1_9GAMM</name>